<evidence type="ECO:0000313" key="9">
    <source>
        <dbReference type="EMBL" id="KKK71075.1"/>
    </source>
</evidence>
<dbReference type="SUPFAM" id="SSF55174">
    <property type="entry name" value="Alpha-L RNA-binding motif"/>
    <property type="match status" value="1"/>
</dbReference>
<dbReference type="GO" id="GO:0019843">
    <property type="term" value="F:rRNA binding"/>
    <property type="evidence" value="ECO:0007669"/>
    <property type="project" value="UniProtKB-KW"/>
</dbReference>
<evidence type="ECO:0000256" key="5">
    <source>
        <dbReference type="ARBA" id="ARBA00023274"/>
    </source>
</evidence>
<dbReference type="EMBL" id="LAZR01057900">
    <property type="protein sequence ID" value="KKK71075.1"/>
    <property type="molecule type" value="Genomic_DNA"/>
</dbReference>
<dbReference type="GO" id="GO:0006412">
    <property type="term" value="P:translation"/>
    <property type="evidence" value="ECO:0007669"/>
    <property type="project" value="InterPro"/>
</dbReference>
<dbReference type="GO" id="GO:0015935">
    <property type="term" value="C:small ribosomal subunit"/>
    <property type="evidence" value="ECO:0007669"/>
    <property type="project" value="InterPro"/>
</dbReference>
<protein>
    <recommendedName>
        <fullName evidence="6">30S ribosomal protein S4</fullName>
    </recommendedName>
</protein>
<evidence type="ECO:0000259" key="7">
    <source>
        <dbReference type="SMART" id="SM00363"/>
    </source>
</evidence>
<dbReference type="InterPro" id="IPR002942">
    <property type="entry name" value="S4_RNA-bd"/>
</dbReference>
<evidence type="ECO:0000256" key="3">
    <source>
        <dbReference type="ARBA" id="ARBA00022884"/>
    </source>
</evidence>
<dbReference type="InterPro" id="IPR022801">
    <property type="entry name" value="Ribosomal_uS4"/>
</dbReference>
<dbReference type="HAMAP" id="MF_01306_A">
    <property type="entry name" value="Ribosomal_uS4_A"/>
    <property type="match status" value="1"/>
</dbReference>
<keyword evidence="4" id="KW-0689">Ribosomal protein</keyword>
<sequence length="172" mass="20088">MGDPRRLKKKFKKPKHPFQKERIQEELEFLGKYGLRNKREFWKSRTILANWRKLARQSRTLTKEKAIAAQQELLKKLSRLGIIGSEAEFEDILRLDVEAVLKRRLQTLVYNKGLASTVYQARQYIVHGHIQIAGKKIDAPSYIVKQAEENYIDFTAKSPLSKKHEKPTKSEA</sequence>
<dbReference type="SMART" id="SM00363">
    <property type="entry name" value="S4"/>
    <property type="match status" value="1"/>
</dbReference>
<dbReference type="GO" id="GO:0042274">
    <property type="term" value="P:ribosomal small subunit biogenesis"/>
    <property type="evidence" value="ECO:0007669"/>
    <property type="project" value="TreeGrafter"/>
</dbReference>
<dbReference type="InterPro" id="IPR001912">
    <property type="entry name" value="Ribosomal_uS4_N"/>
</dbReference>
<accession>A0A0F8YBM8</accession>
<evidence type="ECO:0000259" key="8">
    <source>
        <dbReference type="SMART" id="SM01390"/>
    </source>
</evidence>
<keyword evidence="3" id="KW-0694">RNA-binding</keyword>
<dbReference type="CDD" id="cd00165">
    <property type="entry name" value="S4"/>
    <property type="match status" value="1"/>
</dbReference>
<comment type="similarity">
    <text evidence="1">Belongs to the universal ribosomal protein uS4 family.</text>
</comment>
<gene>
    <name evidence="9" type="ORF">LCGC14_2917580</name>
</gene>
<dbReference type="InterPro" id="IPR036986">
    <property type="entry name" value="S4_RNA-bd_sf"/>
</dbReference>
<name>A0A0F8YBM8_9ZZZZ</name>
<dbReference type="InterPro" id="IPR022802">
    <property type="entry name" value="Ribosomal_uS4_arc"/>
</dbReference>
<dbReference type="NCBIfam" id="TIGR01018">
    <property type="entry name" value="uS4_arch"/>
    <property type="match status" value="1"/>
</dbReference>
<dbReference type="InterPro" id="IPR005710">
    <property type="entry name" value="Ribosomal_uS4_euk/arc"/>
</dbReference>
<dbReference type="Pfam" id="PF01479">
    <property type="entry name" value="S4"/>
    <property type="match status" value="1"/>
</dbReference>
<evidence type="ECO:0000256" key="2">
    <source>
        <dbReference type="ARBA" id="ARBA00022730"/>
    </source>
</evidence>
<evidence type="ECO:0000256" key="4">
    <source>
        <dbReference type="ARBA" id="ARBA00022980"/>
    </source>
</evidence>
<dbReference type="AlphaFoldDB" id="A0A0F8YBM8"/>
<reference evidence="9" key="1">
    <citation type="journal article" date="2015" name="Nature">
        <title>Complex archaea that bridge the gap between prokaryotes and eukaryotes.</title>
        <authorList>
            <person name="Spang A."/>
            <person name="Saw J.H."/>
            <person name="Jorgensen S.L."/>
            <person name="Zaremba-Niedzwiedzka K."/>
            <person name="Martijn J."/>
            <person name="Lind A.E."/>
            <person name="van Eijk R."/>
            <person name="Schleper C."/>
            <person name="Guy L."/>
            <person name="Ettema T.J."/>
        </authorList>
    </citation>
    <scope>NUCLEOTIDE SEQUENCE</scope>
</reference>
<dbReference type="PANTHER" id="PTHR11831:SF5">
    <property type="entry name" value="40S RIBOSOMAL PROTEIN S9"/>
    <property type="match status" value="1"/>
</dbReference>
<feature type="domain" description="RNA-binding S4" evidence="7">
    <location>
        <begin position="103"/>
        <end position="165"/>
    </location>
</feature>
<evidence type="ECO:0000256" key="1">
    <source>
        <dbReference type="ARBA" id="ARBA00007465"/>
    </source>
</evidence>
<dbReference type="PROSITE" id="PS50889">
    <property type="entry name" value="S4"/>
    <property type="match status" value="1"/>
</dbReference>
<keyword evidence="5" id="KW-0687">Ribonucleoprotein</keyword>
<keyword evidence="2" id="KW-0699">rRNA-binding</keyword>
<dbReference type="GO" id="GO:0003735">
    <property type="term" value="F:structural constituent of ribosome"/>
    <property type="evidence" value="ECO:0007669"/>
    <property type="project" value="InterPro"/>
</dbReference>
<comment type="caution">
    <text evidence="9">The sequence shown here is derived from an EMBL/GenBank/DDBJ whole genome shotgun (WGS) entry which is preliminary data.</text>
</comment>
<proteinExistence type="inferred from homology"/>
<dbReference type="PANTHER" id="PTHR11831">
    <property type="entry name" value="30S 40S RIBOSOMAL PROTEIN"/>
    <property type="match status" value="1"/>
</dbReference>
<evidence type="ECO:0000256" key="6">
    <source>
        <dbReference type="ARBA" id="ARBA00035522"/>
    </source>
</evidence>
<dbReference type="Gene3D" id="3.10.290.10">
    <property type="entry name" value="RNA-binding S4 domain"/>
    <property type="match status" value="1"/>
</dbReference>
<dbReference type="SMART" id="SM01390">
    <property type="entry name" value="Ribosomal_S4"/>
    <property type="match status" value="1"/>
</dbReference>
<dbReference type="NCBIfam" id="NF003139">
    <property type="entry name" value="PRK04051.1"/>
    <property type="match status" value="1"/>
</dbReference>
<feature type="domain" description="Small ribosomal subunit protein uS4 N-terminal" evidence="8">
    <location>
        <begin position="5"/>
        <end position="102"/>
    </location>
</feature>
<organism evidence="9">
    <name type="scientific">marine sediment metagenome</name>
    <dbReference type="NCBI Taxonomy" id="412755"/>
    <lineage>
        <taxon>unclassified sequences</taxon>
        <taxon>metagenomes</taxon>
        <taxon>ecological metagenomes</taxon>
    </lineage>
</organism>